<reference evidence="3 4" key="1">
    <citation type="journal article" date="2016" name="Nat. Commun.">
        <title>Thousands of microbial genomes shed light on interconnected biogeochemical processes in an aquifer system.</title>
        <authorList>
            <person name="Anantharaman K."/>
            <person name="Brown C.T."/>
            <person name="Hug L.A."/>
            <person name="Sharon I."/>
            <person name="Castelle C.J."/>
            <person name="Probst A.J."/>
            <person name="Thomas B.C."/>
            <person name="Singh A."/>
            <person name="Wilkins M.J."/>
            <person name="Karaoz U."/>
            <person name="Brodie E.L."/>
            <person name="Williams K.H."/>
            <person name="Hubbard S.S."/>
            <person name="Banfield J.F."/>
        </authorList>
    </citation>
    <scope>NUCLEOTIDE SEQUENCE [LARGE SCALE GENOMIC DNA]</scope>
</reference>
<sequence length="581" mass="64661">MLKIQVNKIQKMGGVRIFSGILILITVTAYISFFLFYKNKIMPGVYVASYYVGGLTKNEAQDLLNNNVSVPEKIKVLIAGNESEISLSNLEFRYNFEQSLNNAFDIRREKDLKSQISVIFPYSRVFIAPSYSLNKEKLNQEILRIGDFLSQKASLPYLYIKNGEVILENGKPGYEVNIDDLNKKLDQNLSTFNFSPIEITTTKVDPTLDEKAASRFIERGKKFLGKTLTVVQGDTTISFDDEKILPLLDSVKTYNQKGIEQLTTEIASQVDRNPQDSVFIFDENKVKEFKPSKEGVAVNKNELTNKIISYLSDFEVNGDESNVEVPVDTTQPKITTDSINNLGIKELLGRGSSKFTGSITSRVHNIGLSSSKFNGILIPPGEVFSFNNTLGDVSKYTGYKQAYIIQNGQTILGDGGGVCQVSTTFFRAALAAGLPITERRAHSYRVSYYEQGSPVGLDATVFSPTTDLKIKNDTPGHLLIQTIFDASQKTLVFEIYGTSDGRVATIGKSVITSSTPPPPDLYIDDPTLPTGAVKQIDFKAWGAKVNFSYKVERSREVLIDKVFYSNYQPWQAKFLRGTGNI</sequence>
<feature type="domain" description="YoaR-like putative peptidoglycan binding" evidence="2">
    <location>
        <begin position="84"/>
        <end position="191"/>
    </location>
</feature>
<dbReference type="Pfam" id="PF04294">
    <property type="entry name" value="VanW"/>
    <property type="match status" value="1"/>
</dbReference>
<name>A0A1F7YH54_9BACT</name>
<evidence type="ECO:0000256" key="1">
    <source>
        <dbReference type="SAM" id="Phobius"/>
    </source>
</evidence>
<comment type="caution">
    <text evidence="3">The sequence shown here is derived from an EMBL/GenBank/DDBJ whole genome shotgun (WGS) entry which is preliminary data.</text>
</comment>
<feature type="transmembrane region" description="Helical" evidence="1">
    <location>
        <begin position="12"/>
        <end position="37"/>
    </location>
</feature>
<evidence type="ECO:0000313" key="4">
    <source>
        <dbReference type="Proteomes" id="UP000179221"/>
    </source>
</evidence>
<feature type="domain" description="YoaR-like putative peptidoglycan binding" evidence="2">
    <location>
        <begin position="253"/>
        <end position="311"/>
    </location>
</feature>
<dbReference type="Proteomes" id="UP000179221">
    <property type="component" value="Unassembled WGS sequence"/>
</dbReference>
<protein>
    <recommendedName>
        <fullName evidence="2">YoaR-like putative peptidoglycan binding domain-containing protein</fullName>
    </recommendedName>
</protein>
<dbReference type="EMBL" id="MGGL01000015">
    <property type="protein sequence ID" value="OGM26189.1"/>
    <property type="molecule type" value="Genomic_DNA"/>
</dbReference>
<organism evidence="3 4">
    <name type="scientific">Candidatus Woesebacteria bacterium RIFCSPHIGHO2_01_FULL_40_22</name>
    <dbReference type="NCBI Taxonomy" id="1802499"/>
    <lineage>
        <taxon>Bacteria</taxon>
        <taxon>Candidatus Woeseibacteriota</taxon>
    </lineage>
</organism>
<dbReference type="InterPro" id="IPR007391">
    <property type="entry name" value="Vancomycin_resist_VanW"/>
</dbReference>
<evidence type="ECO:0000259" key="2">
    <source>
        <dbReference type="Pfam" id="PF12229"/>
    </source>
</evidence>
<dbReference type="PANTHER" id="PTHR35788">
    <property type="entry name" value="EXPORTED PROTEIN-RELATED"/>
    <property type="match status" value="1"/>
</dbReference>
<proteinExistence type="predicted"/>
<keyword evidence="1" id="KW-0812">Transmembrane</keyword>
<dbReference type="Pfam" id="PF12229">
    <property type="entry name" value="PG_binding_4"/>
    <property type="match status" value="2"/>
</dbReference>
<gene>
    <name evidence="3" type="ORF">A2628_02520</name>
</gene>
<keyword evidence="1" id="KW-0472">Membrane</keyword>
<dbReference type="InterPro" id="IPR022029">
    <property type="entry name" value="YoaR-like_PG-bd"/>
</dbReference>
<keyword evidence="1" id="KW-1133">Transmembrane helix</keyword>
<dbReference type="InterPro" id="IPR052913">
    <property type="entry name" value="Glycopeptide_resist_protein"/>
</dbReference>
<evidence type="ECO:0000313" key="3">
    <source>
        <dbReference type="EMBL" id="OGM26189.1"/>
    </source>
</evidence>
<accession>A0A1F7YH54</accession>
<dbReference type="AlphaFoldDB" id="A0A1F7YH54"/>
<dbReference type="PANTHER" id="PTHR35788:SF1">
    <property type="entry name" value="EXPORTED PROTEIN"/>
    <property type="match status" value="1"/>
</dbReference>